<dbReference type="GO" id="GO:0051536">
    <property type="term" value="F:iron-sulfur cluster binding"/>
    <property type="evidence" value="ECO:0007669"/>
    <property type="project" value="UniProtKB-KW"/>
</dbReference>
<comment type="similarity">
    <text evidence="3">In the N-terminal section; belongs to the NADH:flavin oxidoreductase/NADH oxidase family.</text>
</comment>
<keyword evidence="7" id="KW-0560">Oxidoreductase</keyword>
<evidence type="ECO:0000313" key="13">
    <source>
        <dbReference type="Proteomes" id="UP000444316"/>
    </source>
</evidence>
<evidence type="ECO:0000313" key="12">
    <source>
        <dbReference type="EMBL" id="MYN46349.1"/>
    </source>
</evidence>
<accession>A0A845HZE5</accession>
<keyword evidence="13" id="KW-1185">Reference proteome</keyword>
<gene>
    <name evidence="12" type="ORF">GTP23_14955</name>
</gene>
<evidence type="ECO:0000256" key="6">
    <source>
        <dbReference type="ARBA" id="ARBA00022723"/>
    </source>
</evidence>
<dbReference type="AlphaFoldDB" id="A0A845HZE5"/>
<dbReference type="InterPro" id="IPR051793">
    <property type="entry name" value="NADH:flavin_oxidoreductase"/>
</dbReference>
<dbReference type="EMBL" id="WWCL01000003">
    <property type="protein sequence ID" value="MYN46349.1"/>
    <property type="molecule type" value="Genomic_DNA"/>
</dbReference>
<evidence type="ECO:0000256" key="5">
    <source>
        <dbReference type="ARBA" id="ARBA00022643"/>
    </source>
</evidence>
<keyword evidence="9" id="KW-0411">Iron-sulfur</keyword>
<evidence type="ECO:0000256" key="7">
    <source>
        <dbReference type="ARBA" id="ARBA00023002"/>
    </source>
</evidence>
<evidence type="ECO:0000256" key="3">
    <source>
        <dbReference type="ARBA" id="ARBA00011048"/>
    </source>
</evidence>
<dbReference type="FunFam" id="3.20.20.70:FF:000082">
    <property type="entry name" value="NADPH-dependent 2,4-dienoyl-CoA reductase"/>
    <property type="match status" value="1"/>
</dbReference>
<dbReference type="RefSeq" id="WP_161035890.1">
    <property type="nucleotide sequence ID" value="NZ_WWCL01000003.1"/>
</dbReference>
<reference evidence="12" key="1">
    <citation type="submission" date="2019-12" db="EMBL/GenBank/DDBJ databases">
        <title>Novel species isolated from a subtropical stream in China.</title>
        <authorList>
            <person name="Lu H."/>
        </authorList>
    </citation>
    <scope>NUCLEOTIDE SEQUENCE [LARGE SCALE GENOMIC DNA]</scope>
    <source>
        <strain evidence="12">FT93W</strain>
    </source>
</reference>
<sequence>MTNYPHLLAPLDLGFTKLRNRVMMGSMHTGLEDRFYHYGKLAAFYRERARGGVGLIVTGGISPNRSGWLLPFGGTLNFKGDVLNHRRVTRAVHEEGGKILMQILHAGRYGYQPLVVSASEKKSPISPFKPRALTEAGIETTIRDYARCAKLARDAGYDGVEVMGSEGYLLNQFLCARTNLRTDRWGGSIENRMRLPVEIVKRIRAEVGPDFIIMYRHSLLDLVEGGNTWEDVVTVAKALQHAGVTILNSGYGWHEARVPTIVTSVPRGAFAGLAGRLRREVTIPVVASNRINMPNEAEDILRRGDADMISMARPFLADADFVNKAAQGRADEINTCIGCNQACLDHTFSNKRASCLVNPRACHETELVYAPAQKKRRVAVVGAGPAGLSAATVAAECGHDVTLFDGNEQIGGQFRIAMQVPGKEEFRETIRYFERKLAITGVKLRLGVRVSREQLIQDGYDEVVVATGIKVRRPPIEGIDHPKVLSYVDVLQNKAPVGKRVAIIGAGGIGFDMGEYLLHDSRHPLPLALDVWAREWGVDLQGNTAGGLTPAEQPEPVRQLYLLQRKTSKPGAGLGKTSGWVHRAVLARNGVVMLSGVQYDRIDDQGLHITVGGEQRLLSVDNVVVCAGQDSLNELMPGEAEIKGHPGWPRFHKIGGAALAAELDAKRAIREGAELAARF</sequence>
<evidence type="ECO:0000256" key="8">
    <source>
        <dbReference type="ARBA" id="ARBA00023004"/>
    </source>
</evidence>
<dbReference type="Pfam" id="PF00724">
    <property type="entry name" value="Oxidored_FMN"/>
    <property type="match status" value="1"/>
</dbReference>
<dbReference type="Pfam" id="PF07992">
    <property type="entry name" value="Pyr_redox_2"/>
    <property type="match status" value="1"/>
</dbReference>
<comment type="cofactor">
    <cofactor evidence="2">
        <name>[4Fe-4S] cluster</name>
        <dbReference type="ChEBI" id="CHEBI:49883"/>
    </cofactor>
</comment>
<feature type="domain" description="FAD/NAD(P)-binding" evidence="11">
    <location>
        <begin position="377"/>
        <end position="636"/>
    </location>
</feature>
<evidence type="ECO:0000256" key="1">
    <source>
        <dbReference type="ARBA" id="ARBA00001917"/>
    </source>
</evidence>
<keyword evidence="4" id="KW-0285">Flavoprotein</keyword>
<dbReference type="Gene3D" id="3.40.50.720">
    <property type="entry name" value="NAD(P)-binding Rossmann-like Domain"/>
    <property type="match status" value="1"/>
</dbReference>
<feature type="domain" description="NADH:flavin oxidoreductase/NADH oxidase N-terminal" evidence="10">
    <location>
        <begin position="7"/>
        <end position="332"/>
    </location>
</feature>
<dbReference type="SUPFAM" id="SSF51905">
    <property type="entry name" value="FAD/NAD(P)-binding domain"/>
    <property type="match status" value="1"/>
</dbReference>
<dbReference type="PRINTS" id="PR00469">
    <property type="entry name" value="PNDRDTASEII"/>
</dbReference>
<keyword evidence="8" id="KW-0408">Iron</keyword>
<comment type="caution">
    <text evidence="12">The sequence shown here is derived from an EMBL/GenBank/DDBJ whole genome shotgun (WGS) entry which is preliminary data.</text>
</comment>
<keyword evidence="5" id="KW-0288">FMN</keyword>
<dbReference type="PANTHER" id="PTHR42917">
    <property type="entry name" value="2,4-DIENOYL-COA REDUCTASE"/>
    <property type="match status" value="1"/>
</dbReference>
<dbReference type="FunFam" id="3.50.50.60:FF:000113">
    <property type="entry name" value="NADPH-dependent 2,4-dienoyl-CoA reductase"/>
    <property type="match status" value="1"/>
</dbReference>
<dbReference type="GO" id="GO:0010181">
    <property type="term" value="F:FMN binding"/>
    <property type="evidence" value="ECO:0007669"/>
    <property type="project" value="InterPro"/>
</dbReference>
<proteinExistence type="inferred from homology"/>
<dbReference type="CDD" id="cd02930">
    <property type="entry name" value="DCR_FMN"/>
    <property type="match status" value="1"/>
</dbReference>
<evidence type="ECO:0000259" key="10">
    <source>
        <dbReference type="Pfam" id="PF00724"/>
    </source>
</evidence>
<dbReference type="InterPro" id="IPR013785">
    <property type="entry name" value="Aldolase_TIM"/>
</dbReference>
<dbReference type="PANTHER" id="PTHR42917:SF2">
    <property type="entry name" value="2,4-DIENOYL-COA REDUCTASE [(2E)-ENOYL-COA-PRODUCING]"/>
    <property type="match status" value="1"/>
</dbReference>
<evidence type="ECO:0000256" key="4">
    <source>
        <dbReference type="ARBA" id="ARBA00022630"/>
    </source>
</evidence>
<dbReference type="Proteomes" id="UP000444316">
    <property type="component" value="Unassembled WGS sequence"/>
</dbReference>
<evidence type="ECO:0000259" key="11">
    <source>
        <dbReference type="Pfam" id="PF07992"/>
    </source>
</evidence>
<dbReference type="InterPro" id="IPR023753">
    <property type="entry name" value="FAD/NAD-binding_dom"/>
</dbReference>
<keyword evidence="6" id="KW-0479">Metal-binding</keyword>
<evidence type="ECO:0000256" key="9">
    <source>
        <dbReference type="ARBA" id="ARBA00023014"/>
    </source>
</evidence>
<dbReference type="SUPFAM" id="SSF51395">
    <property type="entry name" value="FMN-linked oxidoreductases"/>
    <property type="match status" value="1"/>
</dbReference>
<dbReference type="GO" id="GO:0033543">
    <property type="term" value="P:fatty acid beta-oxidation, unsaturated, even number, reductase/isomerase pathway"/>
    <property type="evidence" value="ECO:0007669"/>
    <property type="project" value="TreeGrafter"/>
</dbReference>
<dbReference type="InterPro" id="IPR001155">
    <property type="entry name" value="OxRdtase_FMN_N"/>
</dbReference>
<name>A0A845HZE5_9BURK</name>
<organism evidence="12 13">
    <name type="scientific">Duganella fentianensis</name>
    <dbReference type="NCBI Taxonomy" id="2692177"/>
    <lineage>
        <taxon>Bacteria</taxon>
        <taxon>Pseudomonadati</taxon>
        <taxon>Pseudomonadota</taxon>
        <taxon>Betaproteobacteria</taxon>
        <taxon>Burkholderiales</taxon>
        <taxon>Oxalobacteraceae</taxon>
        <taxon>Telluria group</taxon>
        <taxon>Duganella</taxon>
    </lineage>
</organism>
<comment type="cofactor">
    <cofactor evidence="1">
        <name>FMN</name>
        <dbReference type="ChEBI" id="CHEBI:58210"/>
    </cofactor>
</comment>
<protein>
    <submittedName>
        <fullName evidence="12">FAD-dependent oxidoreductase</fullName>
    </submittedName>
</protein>
<dbReference type="Gene3D" id="3.50.50.60">
    <property type="entry name" value="FAD/NAD(P)-binding domain"/>
    <property type="match status" value="1"/>
</dbReference>
<dbReference type="SUPFAM" id="SSF51971">
    <property type="entry name" value="Nucleotide-binding domain"/>
    <property type="match status" value="1"/>
</dbReference>
<dbReference type="InterPro" id="IPR036188">
    <property type="entry name" value="FAD/NAD-bd_sf"/>
</dbReference>
<dbReference type="Gene3D" id="3.20.20.70">
    <property type="entry name" value="Aldolase class I"/>
    <property type="match status" value="1"/>
</dbReference>
<dbReference type="PRINTS" id="PR00368">
    <property type="entry name" value="FADPNR"/>
</dbReference>
<dbReference type="GO" id="GO:0046872">
    <property type="term" value="F:metal ion binding"/>
    <property type="evidence" value="ECO:0007669"/>
    <property type="project" value="UniProtKB-KW"/>
</dbReference>
<dbReference type="GO" id="GO:0008670">
    <property type="term" value="F:2,4-dienoyl-CoA reductase (NADPH) activity"/>
    <property type="evidence" value="ECO:0007669"/>
    <property type="project" value="TreeGrafter"/>
</dbReference>
<evidence type="ECO:0000256" key="2">
    <source>
        <dbReference type="ARBA" id="ARBA00001966"/>
    </source>
</evidence>